<evidence type="ECO:0000313" key="2">
    <source>
        <dbReference type="EMBL" id="KAJ1347623.1"/>
    </source>
</evidence>
<evidence type="ECO:0000313" key="3">
    <source>
        <dbReference type="Proteomes" id="UP001196413"/>
    </source>
</evidence>
<gene>
    <name evidence="2" type="ORF">KIN20_002729</name>
</gene>
<evidence type="ECO:0000256" key="1">
    <source>
        <dbReference type="SAM" id="MobiDB-lite"/>
    </source>
</evidence>
<feature type="region of interest" description="Disordered" evidence="1">
    <location>
        <begin position="48"/>
        <end position="75"/>
    </location>
</feature>
<reference evidence="2" key="1">
    <citation type="submission" date="2021-06" db="EMBL/GenBank/DDBJ databases">
        <title>Parelaphostrongylus tenuis whole genome reference sequence.</title>
        <authorList>
            <person name="Garwood T.J."/>
            <person name="Larsen P.A."/>
            <person name="Fountain-Jones N.M."/>
            <person name="Garbe J.R."/>
            <person name="Macchietto M.G."/>
            <person name="Kania S.A."/>
            <person name="Gerhold R.W."/>
            <person name="Richards J.E."/>
            <person name="Wolf T.M."/>
        </authorList>
    </citation>
    <scope>NUCLEOTIDE SEQUENCE</scope>
    <source>
        <strain evidence="2">MNPRO001-30</strain>
        <tissue evidence="2">Meninges</tissue>
    </source>
</reference>
<comment type="caution">
    <text evidence="2">The sequence shown here is derived from an EMBL/GenBank/DDBJ whole genome shotgun (WGS) entry which is preliminary data.</text>
</comment>
<name>A0AAD5QD64_PARTN</name>
<dbReference type="EMBL" id="JAHQIW010000356">
    <property type="protein sequence ID" value="KAJ1347623.1"/>
    <property type="molecule type" value="Genomic_DNA"/>
</dbReference>
<organism evidence="2 3">
    <name type="scientific">Parelaphostrongylus tenuis</name>
    <name type="common">Meningeal worm</name>
    <dbReference type="NCBI Taxonomy" id="148309"/>
    <lineage>
        <taxon>Eukaryota</taxon>
        <taxon>Metazoa</taxon>
        <taxon>Ecdysozoa</taxon>
        <taxon>Nematoda</taxon>
        <taxon>Chromadorea</taxon>
        <taxon>Rhabditida</taxon>
        <taxon>Rhabditina</taxon>
        <taxon>Rhabditomorpha</taxon>
        <taxon>Strongyloidea</taxon>
        <taxon>Metastrongylidae</taxon>
        <taxon>Parelaphostrongylus</taxon>
    </lineage>
</organism>
<dbReference type="AlphaFoldDB" id="A0AAD5QD64"/>
<dbReference type="Proteomes" id="UP001196413">
    <property type="component" value="Unassembled WGS sequence"/>
</dbReference>
<accession>A0AAD5QD64</accession>
<sequence>MLFAFTRSSPFSVVMSRDEDWKVLGEEDWKAFEDEDWEAMLQGLPVSTDRDTANESDASMNKHVHTLKSSEGDDA</sequence>
<proteinExistence type="predicted"/>
<keyword evidence="3" id="KW-1185">Reference proteome</keyword>
<protein>
    <submittedName>
        <fullName evidence="2">Uncharacterized protein</fullName>
    </submittedName>
</protein>